<dbReference type="Proteomes" id="UP000187429">
    <property type="component" value="Unassembled WGS sequence"/>
</dbReference>
<name>A0A1R1XIT7_9FUNG</name>
<proteinExistence type="predicted"/>
<dbReference type="AlphaFoldDB" id="A0A1R1XIT7"/>
<keyword evidence="1" id="KW-0175">Coiled coil</keyword>
<gene>
    <name evidence="3" type="ORF">AYI69_g8566</name>
</gene>
<sequence length="242" mass="27828">MNDNTMQVSAGQLQEAEMSYSNLVAENEQLKTQLAATESQYNQLAAENETLKNHNDNLTSENTELKSQCEAEVKSKTEMFMQYQQEKLEIVTREKLLAEKEADFYRRQVEIAFRPAPSTYASSPKMPKIPEFRGSAIGFTRWIIWISDLFENYPQLTDFNRRMMVVQSLKEEARAWYDAEPDSSTTSWEALKDALLRQYGGTKSIANALQTINSMTLTSRYDFNTFIQKIRPAIQLVAKNDS</sequence>
<evidence type="ECO:0000313" key="4">
    <source>
        <dbReference type="Proteomes" id="UP000187429"/>
    </source>
</evidence>
<keyword evidence="4" id="KW-1185">Reference proteome</keyword>
<feature type="non-terminal residue" evidence="3">
    <location>
        <position position="242"/>
    </location>
</feature>
<protein>
    <recommendedName>
        <fullName evidence="2">Retrotransposon gag domain-containing protein</fullName>
    </recommendedName>
</protein>
<evidence type="ECO:0000256" key="1">
    <source>
        <dbReference type="SAM" id="Coils"/>
    </source>
</evidence>
<dbReference type="InterPro" id="IPR005162">
    <property type="entry name" value="Retrotrans_gag_dom"/>
</dbReference>
<dbReference type="OrthoDB" id="5583158at2759"/>
<dbReference type="EMBL" id="LSSM01004612">
    <property type="protein sequence ID" value="OMJ14526.1"/>
    <property type="molecule type" value="Genomic_DNA"/>
</dbReference>
<reference evidence="4" key="1">
    <citation type="submission" date="2017-01" db="EMBL/GenBank/DDBJ databases">
        <authorList>
            <person name="Wang Y."/>
            <person name="White M."/>
            <person name="Kvist S."/>
            <person name="Moncalvo J.-M."/>
        </authorList>
    </citation>
    <scope>NUCLEOTIDE SEQUENCE [LARGE SCALE GENOMIC DNA]</scope>
    <source>
        <strain evidence="4">ID-206-W2</strain>
    </source>
</reference>
<dbReference type="Pfam" id="PF03732">
    <property type="entry name" value="Retrotrans_gag"/>
    <property type="match status" value="1"/>
</dbReference>
<comment type="caution">
    <text evidence="3">The sequence shown here is derived from an EMBL/GenBank/DDBJ whole genome shotgun (WGS) entry which is preliminary data.</text>
</comment>
<accession>A0A1R1XIT7</accession>
<evidence type="ECO:0000313" key="3">
    <source>
        <dbReference type="EMBL" id="OMJ14526.1"/>
    </source>
</evidence>
<organism evidence="3 4">
    <name type="scientific">Smittium culicis</name>
    <dbReference type="NCBI Taxonomy" id="133412"/>
    <lineage>
        <taxon>Eukaryota</taxon>
        <taxon>Fungi</taxon>
        <taxon>Fungi incertae sedis</taxon>
        <taxon>Zoopagomycota</taxon>
        <taxon>Kickxellomycotina</taxon>
        <taxon>Harpellomycetes</taxon>
        <taxon>Harpellales</taxon>
        <taxon>Legeriomycetaceae</taxon>
        <taxon>Smittium</taxon>
    </lineage>
</organism>
<feature type="coiled-coil region" evidence="1">
    <location>
        <begin position="13"/>
        <end position="68"/>
    </location>
</feature>
<evidence type="ECO:0000259" key="2">
    <source>
        <dbReference type="Pfam" id="PF03732"/>
    </source>
</evidence>
<feature type="domain" description="Retrotransposon gag" evidence="2">
    <location>
        <begin position="164"/>
        <end position="219"/>
    </location>
</feature>